<comment type="caution">
    <text evidence="5">The sequence shown here is derived from an EMBL/GenBank/DDBJ whole genome shotgun (WGS) entry which is preliminary data.</text>
</comment>
<protein>
    <submittedName>
        <fullName evidence="5">Helix-turn-helix domain-containing protein</fullName>
    </submittedName>
</protein>
<evidence type="ECO:0000256" key="1">
    <source>
        <dbReference type="ARBA" id="ARBA00023015"/>
    </source>
</evidence>
<dbReference type="InterPro" id="IPR036286">
    <property type="entry name" value="LexA/Signal_pep-like_sf"/>
</dbReference>
<keyword evidence="1" id="KW-0805">Transcription regulation</keyword>
<dbReference type="AlphaFoldDB" id="A0A9D1R4D6"/>
<accession>A0A9D1R4D6</accession>
<dbReference type="GO" id="GO:0003677">
    <property type="term" value="F:DNA binding"/>
    <property type="evidence" value="ECO:0007669"/>
    <property type="project" value="UniProtKB-KW"/>
</dbReference>
<evidence type="ECO:0000256" key="3">
    <source>
        <dbReference type="ARBA" id="ARBA00023163"/>
    </source>
</evidence>
<dbReference type="Pfam" id="PF00717">
    <property type="entry name" value="Peptidase_S24"/>
    <property type="match status" value="1"/>
</dbReference>
<reference evidence="5" key="1">
    <citation type="journal article" date="2021" name="PeerJ">
        <title>Extensive microbial diversity within the chicken gut microbiome revealed by metagenomics and culture.</title>
        <authorList>
            <person name="Gilroy R."/>
            <person name="Ravi A."/>
            <person name="Getino M."/>
            <person name="Pursley I."/>
            <person name="Horton D.L."/>
            <person name="Alikhan N.F."/>
            <person name="Baker D."/>
            <person name="Gharbi K."/>
            <person name="Hall N."/>
            <person name="Watson M."/>
            <person name="Adriaenssens E.M."/>
            <person name="Foster-Nyarko E."/>
            <person name="Jarju S."/>
            <person name="Secka A."/>
            <person name="Antonio M."/>
            <person name="Oren A."/>
            <person name="Chaudhuri R.R."/>
            <person name="La Ragione R."/>
            <person name="Hildebrand F."/>
            <person name="Pallen M.J."/>
        </authorList>
    </citation>
    <scope>NUCLEOTIDE SEQUENCE</scope>
    <source>
        <strain evidence="5">ChiSxjej5B17-1746</strain>
    </source>
</reference>
<name>A0A9D1R4D6_9BACT</name>
<dbReference type="InterPro" id="IPR010744">
    <property type="entry name" value="Phage_CI_N"/>
</dbReference>
<organism evidence="5 6">
    <name type="scientific">Candidatus Bilophila faecipullorum</name>
    <dbReference type="NCBI Taxonomy" id="2838482"/>
    <lineage>
        <taxon>Bacteria</taxon>
        <taxon>Pseudomonadati</taxon>
        <taxon>Thermodesulfobacteriota</taxon>
        <taxon>Desulfovibrionia</taxon>
        <taxon>Desulfovibrionales</taxon>
        <taxon>Desulfovibrionaceae</taxon>
        <taxon>Bilophila</taxon>
    </lineage>
</organism>
<dbReference type="InterPro" id="IPR015927">
    <property type="entry name" value="Peptidase_S24_S26A/B/C"/>
</dbReference>
<dbReference type="Gene3D" id="1.10.260.40">
    <property type="entry name" value="lambda repressor-like DNA-binding domains"/>
    <property type="match status" value="1"/>
</dbReference>
<keyword evidence="3" id="KW-0804">Transcription</keyword>
<evidence type="ECO:0000313" key="5">
    <source>
        <dbReference type="EMBL" id="HIW79897.1"/>
    </source>
</evidence>
<dbReference type="CDD" id="cd00093">
    <property type="entry name" value="HTH_XRE"/>
    <property type="match status" value="1"/>
</dbReference>
<evidence type="ECO:0000259" key="4">
    <source>
        <dbReference type="PROSITE" id="PS50943"/>
    </source>
</evidence>
<dbReference type="InterPro" id="IPR010982">
    <property type="entry name" value="Lambda_DNA-bd_dom_sf"/>
</dbReference>
<sequence>MTFFQEVYDRIRCATNARTQTELAAVLEIRQSSISDAKRRNSIPSDWYMKLFEKFGLNPDWIKSGTGPMFLKIDQVYTPVEGPPEGFHEEPAHYADPTAISALVKVYSTQCAYEEGKPAPELQTSGKIALPQSYVNAQTLVFLIESDSFSPLIRRGAYVGVDTTRTHPISGEIYAVFMPHEGVALKRLFLDGDQERFILRTEQPSHPGVALLPQDCQERILGRLSWVLQHI</sequence>
<evidence type="ECO:0000313" key="6">
    <source>
        <dbReference type="Proteomes" id="UP000824264"/>
    </source>
</evidence>
<dbReference type="SUPFAM" id="SSF47413">
    <property type="entry name" value="lambda repressor-like DNA-binding domains"/>
    <property type="match status" value="1"/>
</dbReference>
<dbReference type="EMBL" id="DXGI01000459">
    <property type="protein sequence ID" value="HIW79897.1"/>
    <property type="molecule type" value="Genomic_DNA"/>
</dbReference>
<evidence type="ECO:0000256" key="2">
    <source>
        <dbReference type="ARBA" id="ARBA00023125"/>
    </source>
</evidence>
<feature type="domain" description="HTH cro/C1-type" evidence="4">
    <location>
        <begin position="19"/>
        <end position="62"/>
    </location>
</feature>
<proteinExistence type="predicted"/>
<dbReference type="InterPro" id="IPR001387">
    <property type="entry name" value="Cro/C1-type_HTH"/>
</dbReference>
<dbReference type="PANTHER" id="PTHR40661">
    <property type="match status" value="1"/>
</dbReference>
<dbReference type="Proteomes" id="UP000824264">
    <property type="component" value="Unassembled WGS sequence"/>
</dbReference>
<dbReference type="PROSITE" id="PS50943">
    <property type="entry name" value="HTH_CROC1"/>
    <property type="match status" value="1"/>
</dbReference>
<dbReference type="Pfam" id="PF07022">
    <property type="entry name" value="Phage_CI_repr"/>
    <property type="match status" value="1"/>
</dbReference>
<dbReference type="CDD" id="cd06462">
    <property type="entry name" value="Peptidase_S24_S26"/>
    <property type="match status" value="1"/>
</dbReference>
<gene>
    <name evidence="5" type="ORF">H9874_12265</name>
</gene>
<keyword evidence="2" id="KW-0238">DNA-binding</keyword>
<dbReference type="GO" id="GO:0045892">
    <property type="term" value="P:negative regulation of DNA-templated transcription"/>
    <property type="evidence" value="ECO:0007669"/>
    <property type="project" value="InterPro"/>
</dbReference>
<reference evidence="5" key="2">
    <citation type="submission" date="2021-04" db="EMBL/GenBank/DDBJ databases">
        <authorList>
            <person name="Gilroy R."/>
        </authorList>
    </citation>
    <scope>NUCLEOTIDE SEQUENCE</scope>
    <source>
        <strain evidence="5">ChiSxjej5B17-1746</strain>
    </source>
</reference>
<dbReference type="Gene3D" id="2.10.109.10">
    <property type="entry name" value="Umud Fragment, subunit A"/>
    <property type="match status" value="1"/>
</dbReference>
<dbReference type="PANTHER" id="PTHR40661:SF3">
    <property type="entry name" value="FELS-1 PROPHAGE TRANSCRIPTIONAL REGULATOR"/>
    <property type="match status" value="1"/>
</dbReference>
<dbReference type="SUPFAM" id="SSF51306">
    <property type="entry name" value="LexA/Signal peptidase"/>
    <property type="match status" value="1"/>
</dbReference>